<protein>
    <recommendedName>
        <fullName evidence="6">Serine protease</fullName>
        <ecNumber evidence="6">3.4.21.-</ecNumber>
    </recommendedName>
</protein>
<proteinExistence type="inferred from homology"/>
<dbReference type="PRINTS" id="PR00839">
    <property type="entry name" value="V8PROTEASE"/>
</dbReference>
<evidence type="ECO:0000256" key="1">
    <source>
        <dbReference type="ARBA" id="ARBA00008764"/>
    </source>
</evidence>
<dbReference type="Pfam" id="PF13365">
    <property type="entry name" value="Trypsin_2"/>
    <property type="match status" value="1"/>
</dbReference>
<keyword evidence="5 6" id="KW-0720">Serine protease</keyword>
<dbReference type="SUPFAM" id="SSF50494">
    <property type="entry name" value="Trypsin-like serine proteases"/>
    <property type="match status" value="1"/>
</dbReference>
<dbReference type="InterPro" id="IPR043504">
    <property type="entry name" value="Peptidase_S1_PA_chymotrypsin"/>
</dbReference>
<evidence type="ECO:0000313" key="8">
    <source>
        <dbReference type="Proteomes" id="UP000831782"/>
    </source>
</evidence>
<evidence type="ECO:0000256" key="2">
    <source>
        <dbReference type="ARBA" id="ARBA00022670"/>
    </source>
</evidence>
<dbReference type="PANTHER" id="PTHR15462">
    <property type="entry name" value="SERINE PROTEASE"/>
    <property type="match status" value="1"/>
</dbReference>
<dbReference type="RefSeq" id="WP_244717252.1">
    <property type="nucleotide sequence ID" value="NZ_CP095072.1"/>
</dbReference>
<keyword evidence="3 6" id="KW-0732">Signal</keyword>
<dbReference type="EMBL" id="CP095072">
    <property type="protein sequence ID" value="UOQ47776.1"/>
    <property type="molecule type" value="Genomic_DNA"/>
</dbReference>
<keyword evidence="4 6" id="KW-0378">Hydrolase</keyword>
<dbReference type="PROSITE" id="PS00134">
    <property type="entry name" value="TRYPSIN_HIS"/>
    <property type="match status" value="1"/>
</dbReference>
<evidence type="ECO:0000256" key="6">
    <source>
        <dbReference type="RuleBase" id="RU004296"/>
    </source>
</evidence>
<dbReference type="InterPro" id="IPR050966">
    <property type="entry name" value="Glutamyl_endopeptidase"/>
</dbReference>
<evidence type="ECO:0000313" key="7">
    <source>
        <dbReference type="EMBL" id="UOQ47776.1"/>
    </source>
</evidence>
<feature type="signal peptide" evidence="6">
    <location>
        <begin position="1"/>
        <end position="25"/>
    </location>
</feature>
<dbReference type="InterPro" id="IPR018114">
    <property type="entry name" value="TRYPSIN_HIS"/>
</dbReference>
<comment type="similarity">
    <text evidence="1 6">Belongs to the peptidase S1B family.</text>
</comment>
<keyword evidence="2 6" id="KW-0645">Protease</keyword>
<dbReference type="InterPro" id="IPR008256">
    <property type="entry name" value="Peptidase_S1B"/>
</dbReference>
<organism evidence="7 8">
    <name type="scientific">Gracilibacillus caseinilyticus</name>
    <dbReference type="NCBI Taxonomy" id="2932256"/>
    <lineage>
        <taxon>Bacteria</taxon>
        <taxon>Bacillati</taxon>
        <taxon>Bacillota</taxon>
        <taxon>Bacilli</taxon>
        <taxon>Bacillales</taxon>
        <taxon>Bacillaceae</taxon>
        <taxon>Gracilibacillus</taxon>
    </lineage>
</organism>
<name>A0ABY4EUN1_9BACI</name>
<evidence type="ECO:0000256" key="4">
    <source>
        <dbReference type="ARBA" id="ARBA00022801"/>
    </source>
</evidence>
<sequence length="335" mass="36948">MKTKLISVFFVLFFLCLFSPITSMAVESPNESDTTKIEISDSFDVTKVEEDLVPILEDKLEKHKEKLPKINNYSSNKVKQIINNYSEFDSLSSQGKVLEGPNEPIVKKSNEVINLNLSPLATDNRVKITNTTTNPHNAMAHVVYSSPNGDWYTCSGTFLDEDTVITAAHCVYNTYTNQFNQFWYVYPGQNGSANPYGGWASASAYVTLGWVDAAPTEPGIVYFTDVQHDFAVIKLDTTHSHNLSVSSNSSFGDSITSYGYPGDKATSSGYYLYKSTGSILDIEYDALVHSTYVTGGMSGGPILKNNNVISVNSTASWGPQLTSTHIDLINQWKNN</sequence>
<accession>A0ABY4EUN1</accession>
<evidence type="ECO:0000256" key="5">
    <source>
        <dbReference type="ARBA" id="ARBA00022825"/>
    </source>
</evidence>
<dbReference type="PANTHER" id="PTHR15462:SF8">
    <property type="entry name" value="SERINE PROTEASE"/>
    <property type="match status" value="1"/>
</dbReference>
<dbReference type="Gene3D" id="2.40.10.10">
    <property type="entry name" value="Trypsin-like serine proteases"/>
    <property type="match status" value="2"/>
</dbReference>
<dbReference type="EC" id="3.4.21.-" evidence="6"/>
<gene>
    <name evidence="7" type="ORF">MUN88_17235</name>
</gene>
<feature type="chain" id="PRO_5044992060" description="Serine protease" evidence="6">
    <location>
        <begin position="26"/>
        <end position="335"/>
    </location>
</feature>
<dbReference type="InterPro" id="IPR009003">
    <property type="entry name" value="Peptidase_S1_PA"/>
</dbReference>
<evidence type="ECO:0000256" key="3">
    <source>
        <dbReference type="ARBA" id="ARBA00022729"/>
    </source>
</evidence>
<keyword evidence="8" id="KW-1185">Reference proteome</keyword>
<dbReference type="Proteomes" id="UP000831782">
    <property type="component" value="Chromosome"/>
</dbReference>
<reference evidence="7 8" key="1">
    <citation type="submission" date="2022-04" db="EMBL/GenBank/DDBJ databases">
        <title>Gracilibacillus sp. isolated from saltern.</title>
        <authorList>
            <person name="Won M."/>
            <person name="Lee C.-M."/>
            <person name="Woen H.-Y."/>
            <person name="Kwon S.-W."/>
        </authorList>
    </citation>
    <scope>NUCLEOTIDE SEQUENCE [LARGE SCALE GENOMIC DNA]</scope>
    <source>
        <strain evidence="7 8">SSWR10-1</strain>
    </source>
</reference>